<dbReference type="AlphaFoldDB" id="A0ABD2ZIU0"/>
<proteinExistence type="predicted"/>
<gene>
    <name evidence="1" type="ORF">ACH5RR_017536</name>
</gene>
<keyword evidence="2" id="KW-1185">Reference proteome</keyword>
<evidence type="ECO:0000313" key="1">
    <source>
        <dbReference type="EMBL" id="KAL3519387.1"/>
    </source>
</evidence>
<name>A0ABD2ZIU0_9GENT</name>
<reference evidence="1 2" key="1">
    <citation type="submission" date="2024-11" db="EMBL/GenBank/DDBJ databases">
        <title>A near-complete genome assembly of Cinchona calisaya.</title>
        <authorList>
            <person name="Lian D.C."/>
            <person name="Zhao X.W."/>
            <person name="Wei L."/>
        </authorList>
    </citation>
    <scope>NUCLEOTIDE SEQUENCE [LARGE SCALE GENOMIC DNA]</scope>
    <source>
        <tissue evidence="1">Nenye</tissue>
    </source>
</reference>
<dbReference type="EMBL" id="JBJUIK010000008">
    <property type="protein sequence ID" value="KAL3519387.1"/>
    <property type="molecule type" value="Genomic_DNA"/>
</dbReference>
<organism evidence="1 2">
    <name type="scientific">Cinchona calisaya</name>
    <dbReference type="NCBI Taxonomy" id="153742"/>
    <lineage>
        <taxon>Eukaryota</taxon>
        <taxon>Viridiplantae</taxon>
        <taxon>Streptophyta</taxon>
        <taxon>Embryophyta</taxon>
        <taxon>Tracheophyta</taxon>
        <taxon>Spermatophyta</taxon>
        <taxon>Magnoliopsida</taxon>
        <taxon>eudicotyledons</taxon>
        <taxon>Gunneridae</taxon>
        <taxon>Pentapetalae</taxon>
        <taxon>asterids</taxon>
        <taxon>lamiids</taxon>
        <taxon>Gentianales</taxon>
        <taxon>Rubiaceae</taxon>
        <taxon>Cinchonoideae</taxon>
        <taxon>Cinchoneae</taxon>
        <taxon>Cinchona</taxon>
    </lineage>
</organism>
<evidence type="ECO:0000313" key="2">
    <source>
        <dbReference type="Proteomes" id="UP001630127"/>
    </source>
</evidence>
<dbReference type="Proteomes" id="UP001630127">
    <property type="component" value="Unassembled WGS sequence"/>
</dbReference>
<comment type="caution">
    <text evidence="1">The sequence shown here is derived from an EMBL/GenBank/DDBJ whole genome shotgun (WGS) entry which is preliminary data.</text>
</comment>
<accession>A0ABD2ZIU0</accession>
<protein>
    <submittedName>
        <fullName evidence="1">Uncharacterized protein</fullName>
    </submittedName>
</protein>
<sequence length="164" mass="18455">MGALLCCMSQPMTQETRAEKFIPGRDHDILLGSSSVQKNIYRKVECSTLEDCLLASPNLNAHPRIVGGEIQIFKHLPKRVYPSSSSPDTNQEFFTPRRSFSGADRLGRIDEDYEEYGDLVHELSSVSSVSRSGSGKVKKKVSFKVPEEADIYIYYTPKDESEEE</sequence>